<evidence type="ECO:0000256" key="1">
    <source>
        <dbReference type="SAM" id="SignalP"/>
    </source>
</evidence>
<keyword evidence="1" id="KW-0732">Signal</keyword>
<feature type="signal peptide" evidence="1">
    <location>
        <begin position="1"/>
        <end position="20"/>
    </location>
</feature>
<name>A0A2M3ZUS9_9DIPT</name>
<proteinExistence type="predicted"/>
<dbReference type="AlphaFoldDB" id="A0A2M3ZUS9"/>
<sequence>MLLPALVWCCCALLLPLAFDRSTLRLLRDRSVLPLVPTIVPAAICRCDVVASLPLFSSPPVATCCAD</sequence>
<protein>
    <submittedName>
        <fullName evidence="2">Putative secreted peptide</fullName>
    </submittedName>
</protein>
<organism evidence="2">
    <name type="scientific">Anopheles braziliensis</name>
    <dbReference type="NCBI Taxonomy" id="58242"/>
    <lineage>
        <taxon>Eukaryota</taxon>
        <taxon>Metazoa</taxon>
        <taxon>Ecdysozoa</taxon>
        <taxon>Arthropoda</taxon>
        <taxon>Hexapoda</taxon>
        <taxon>Insecta</taxon>
        <taxon>Pterygota</taxon>
        <taxon>Neoptera</taxon>
        <taxon>Endopterygota</taxon>
        <taxon>Diptera</taxon>
        <taxon>Nematocera</taxon>
        <taxon>Culicoidea</taxon>
        <taxon>Culicidae</taxon>
        <taxon>Anophelinae</taxon>
        <taxon>Anopheles</taxon>
    </lineage>
</organism>
<feature type="chain" id="PRO_5014720811" evidence="1">
    <location>
        <begin position="21"/>
        <end position="67"/>
    </location>
</feature>
<accession>A0A2M3ZUS9</accession>
<evidence type="ECO:0000313" key="2">
    <source>
        <dbReference type="EMBL" id="MBW32306.1"/>
    </source>
</evidence>
<dbReference type="EMBL" id="GGFM01011555">
    <property type="protein sequence ID" value="MBW32306.1"/>
    <property type="molecule type" value="Transcribed_RNA"/>
</dbReference>
<reference evidence="2" key="1">
    <citation type="submission" date="2018-01" db="EMBL/GenBank/DDBJ databases">
        <title>An insight into the sialome of Amazonian anophelines.</title>
        <authorList>
            <person name="Ribeiro J.M."/>
            <person name="Scarpassa V."/>
            <person name="Calvo E."/>
        </authorList>
    </citation>
    <scope>NUCLEOTIDE SEQUENCE</scope>
    <source>
        <tissue evidence="2">Salivary glands</tissue>
    </source>
</reference>